<evidence type="ECO:0000313" key="4">
    <source>
        <dbReference type="Proteomes" id="UP000187609"/>
    </source>
</evidence>
<dbReference type="Gramene" id="OIT38878">
    <property type="protein sequence ID" value="OIT38878"/>
    <property type="gene ID" value="A4A49_12475"/>
</dbReference>
<proteinExistence type="predicted"/>
<sequence>MLVKMFTKFLPLVSVLLLGAFVGARKLSNENVSLVAANVTTSDYQGAIDDNGNIGGFAADNGTTGDTGLGIGGSISGGAGAGIGGKLGVGAGGMGGGGGSGGGLSGGGGTGLGGGSTGGGFGGGWP</sequence>
<dbReference type="Proteomes" id="UP000187609">
    <property type="component" value="Unassembled WGS sequence"/>
</dbReference>
<evidence type="ECO:0000256" key="1">
    <source>
        <dbReference type="SAM" id="MobiDB-lite"/>
    </source>
</evidence>
<evidence type="ECO:0000256" key="2">
    <source>
        <dbReference type="SAM" id="SignalP"/>
    </source>
</evidence>
<feature type="chain" id="PRO_5016299207" description="Glycine-rich cell wall structural protein 1" evidence="2">
    <location>
        <begin position="25"/>
        <end position="126"/>
    </location>
</feature>
<dbReference type="EMBL" id="MJEQ01000163">
    <property type="protein sequence ID" value="OIT38878.1"/>
    <property type="molecule type" value="Genomic_DNA"/>
</dbReference>
<protein>
    <recommendedName>
        <fullName evidence="5">Glycine-rich cell wall structural protein 1</fullName>
    </recommendedName>
</protein>
<gene>
    <name evidence="3" type="ORF">A4A49_12475</name>
</gene>
<reference evidence="3" key="1">
    <citation type="submission" date="2016-11" db="EMBL/GenBank/DDBJ databases">
        <title>The genome of Nicotiana attenuata.</title>
        <authorList>
            <person name="Xu S."/>
            <person name="Brockmoeller T."/>
            <person name="Gaquerel E."/>
            <person name="Navarro A."/>
            <person name="Kuhl H."/>
            <person name="Gase K."/>
            <person name="Ling Z."/>
            <person name="Zhou W."/>
            <person name="Kreitzer C."/>
            <person name="Stanke M."/>
            <person name="Tang H."/>
            <person name="Lyons E."/>
            <person name="Pandey P."/>
            <person name="Pandey S.P."/>
            <person name="Timmermann B."/>
            <person name="Baldwin I.T."/>
        </authorList>
    </citation>
    <scope>NUCLEOTIDE SEQUENCE [LARGE SCALE GENOMIC DNA]</scope>
    <source>
        <strain evidence="3">UT</strain>
    </source>
</reference>
<evidence type="ECO:0000313" key="3">
    <source>
        <dbReference type="EMBL" id="OIT38878.1"/>
    </source>
</evidence>
<dbReference type="AlphaFoldDB" id="A0A314LBA8"/>
<comment type="caution">
    <text evidence="3">The sequence shown here is derived from an EMBL/GenBank/DDBJ whole genome shotgun (WGS) entry which is preliminary data.</text>
</comment>
<feature type="signal peptide" evidence="2">
    <location>
        <begin position="1"/>
        <end position="24"/>
    </location>
</feature>
<dbReference type="STRING" id="49451.A0A314LBA8"/>
<keyword evidence="2" id="KW-0732">Signal</keyword>
<accession>A0A314LBA8</accession>
<name>A0A314LBA8_NICAT</name>
<organism evidence="3 4">
    <name type="scientific">Nicotiana attenuata</name>
    <name type="common">Coyote tobacco</name>
    <dbReference type="NCBI Taxonomy" id="49451"/>
    <lineage>
        <taxon>Eukaryota</taxon>
        <taxon>Viridiplantae</taxon>
        <taxon>Streptophyta</taxon>
        <taxon>Embryophyta</taxon>
        <taxon>Tracheophyta</taxon>
        <taxon>Spermatophyta</taxon>
        <taxon>Magnoliopsida</taxon>
        <taxon>eudicotyledons</taxon>
        <taxon>Gunneridae</taxon>
        <taxon>Pentapetalae</taxon>
        <taxon>asterids</taxon>
        <taxon>lamiids</taxon>
        <taxon>Solanales</taxon>
        <taxon>Solanaceae</taxon>
        <taxon>Nicotianoideae</taxon>
        <taxon>Nicotianeae</taxon>
        <taxon>Nicotiana</taxon>
    </lineage>
</organism>
<keyword evidence="4" id="KW-1185">Reference proteome</keyword>
<evidence type="ECO:0008006" key="5">
    <source>
        <dbReference type="Google" id="ProtNLM"/>
    </source>
</evidence>
<feature type="region of interest" description="Disordered" evidence="1">
    <location>
        <begin position="105"/>
        <end position="126"/>
    </location>
</feature>